<dbReference type="AlphaFoldDB" id="A0A915CHX7"/>
<evidence type="ECO:0000313" key="2">
    <source>
        <dbReference type="WBParaSite" id="PgR195X_g001_t01"/>
    </source>
</evidence>
<keyword evidence="1" id="KW-1185">Reference proteome</keyword>
<organism evidence="1 2">
    <name type="scientific">Parascaris univalens</name>
    <name type="common">Nematode worm</name>
    <dbReference type="NCBI Taxonomy" id="6257"/>
    <lineage>
        <taxon>Eukaryota</taxon>
        <taxon>Metazoa</taxon>
        <taxon>Ecdysozoa</taxon>
        <taxon>Nematoda</taxon>
        <taxon>Chromadorea</taxon>
        <taxon>Rhabditida</taxon>
        <taxon>Spirurina</taxon>
        <taxon>Ascaridomorpha</taxon>
        <taxon>Ascaridoidea</taxon>
        <taxon>Ascarididae</taxon>
        <taxon>Parascaris</taxon>
    </lineage>
</organism>
<accession>A0A915CHX7</accession>
<proteinExistence type="predicted"/>
<dbReference type="Proteomes" id="UP000887569">
    <property type="component" value="Unplaced"/>
</dbReference>
<name>A0A915CHX7_PARUN</name>
<reference evidence="2" key="1">
    <citation type="submission" date="2022-11" db="UniProtKB">
        <authorList>
            <consortium name="WormBaseParasite"/>
        </authorList>
    </citation>
    <scope>IDENTIFICATION</scope>
</reference>
<protein>
    <submittedName>
        <fullName evidence="2">Uncharacterized protein</fullName>
    </submittedName>
</protein>
<evidence type="ECO:0000313" key="1">
    <source>
        <dbReference type="Proteomes" id="UP000887569"/>
    </source>
</evidence>
<dbReference type="WBParaSite" id="PgR195X_g001_t01">
    <property type="protein sequence ID" value="PgR195X_g001_t01"/>
    <property type="gene ID" value="PgR195X_g001"/>
</dbReference>
<sequence>MPLMEILLCIARVKQEKDLILLVFDVCIRSRRSRTIFYRVDSSMHMIICILSCLIFLSGTGSDRLLSELQRLIVSRRNEHFHGTIHTTYSQELEHQHVPLYGVINCYTSYI</sequence>